<dbReference type="InterPro" id="IPR007325">
    <property type="entry name" value="KFase/CYL"/>
</dbReference>
<dbReference type="GO" id="GO:0004061">
    <property type="term" value="F:arylformamidase activity"/>
    <property type="evidence" value="ECO:0007669"/>
    <property type="project" value="InterPro"/>
</dbReference>
<evidence type="ECO:0000256" key="1">
    <source>
        <dbReference type="ARBA" id="ARBA00007865"/>
    </source>
</evidence>
<sequence length="418" mass="46628">MTTKRLSKILAWISPSSKGVEHKKSNQPSEAPAPAASVKNWKNLPEFDDLPMFKNMKGCAWEVWGKEDQLGTINLLTEEAVKRAAAEEIITGTTVSLNWPLQFPSKPLFGRKNPEIKMIPKAPRVVRDDEIHINTQSGTQWDGLRHFGLQEHGVFYNNTPQHAMAGGIIPIHDPLAIDPALAHIGIQNWANHGICGRGVLLDMVRYYTAEFTGVPTVGNTFQDHKELPYDPWTTHGLSVLELEACADKQGVKFRQGDILILRVGFIWKYQNATQEERDALAGRPETFGYLIPMPNNIPDIKNVKRVEPSVVVPRSSHSSNTSAGIEQSEDMKRFLWNNHFAAIASDQPALERWPTPEGTPHMHQTLLGLWGMPIGEMFDVEKLSEVCAKTGRYTFFFSSWPLAIIGGCASPPNAAAYF</sequence>
<reference evidence="3" key="1">
    <citation type="submission" date="2022-08" db="EMBL/GenBank/DDBJ databases">
        <authorList>
            <consortium name="DOE Joint Genome Institute"/>
            <person name="Min B."/>
            <person name="Riley R."/>
            <person name="Sierra-Patev S."/>
            <person name="Naranjo-Ortiz M."/>
            <person name="Looney B."/>
            <person name="Konkel Z."/>
            <person name="Slot J.C."/>
            <person name="Sakamoto Y."/>
            <person name="Steenwyk J.L."/>
            <person name="Rokas A."/>
            <person name="Carro J."/>
            <person name="Camarero S."/>
            <person name="Ferreira P."/>
            <person name="Molpeceres G."/>
            <person name="Ruiz-Duenas F.J."/>
            <person name="Serrano A."/>
            <person name="Henrissat B."/>
            <person name="Drula E."/>
            <person name="Hughes K.W."/>
            <person name="Mata J.L."/>
            <person name="Ishikawa N.K."/>
            <person name="Vargas-Isla R."/>
            <person name="Ushijima S."/>
            <person name="Smith C.A."/>
            <person name="Ahrendt S."/>
            <person name="Andreopoulos W."/>
            <person name="He G."/>
            <person name="Labutti K."/>
            <person name="Lipzen A."/>
            <person name="Ng V."/>
            <person name="Sandor L."/>
            <person name="Barry K."/>
            <person name="Martinez A.T."/>
            <person name="Xiao Y."/>
            <person name="Gibbons J.G."/>
            <person name="Terashima K."/>
            <person name="Hibbett D.S."/>
            <person name="Grigoriev I.V."/>
        </authorList>
    </citation>
    <scope>NUCLEOTIDE SEQUENCE</scope>
    <source>
        <strain evidence="3">TFB7829</strain>
    </source>
</reference>
<accession>A0AA38UQH2</accession>
<evidence type="ECO:0000313" key="3">
    <source>
        <dbReference type="EMBL" id="KAJ3982735.1"/>
    </source>
</evidence>
<gene>
    <name evidence="3" type="ORF">F5890DRAFT_1464372</name>
</gene>
<protein>
    <recommendedName>
        <fullName evidence="5">Cyclase</fullName>
    </recommendedName>
</protein>
<dbReference type="Proteomes" id="UP001163850">
    <property type="component" value="Unassembled WGS sequence"/>
</dbReference>
<dbReference type="Pfam" id="PF04199">
    <property type="entry name" value="Cyclase"/>
    <property type="match status" value="1"/>
</dbReference>
<dbReference type="PANTHER" id="PTHR34861">
    <property type="match status" value="1"/>
</dbReference>
<organism evidence="3 4">
    <name type="scientific">Lentinula detonsa</name>
    <dbReference type="NCBI Taxonomy" id="2804962"/>
    <lineage>
        <taxon>Eukaryota</taxon>
        <taxon>Fungi</taxon>
        <taxon>Dikarya</taxon>
        <taxon>Basidiomycota</taxon>
        <taxon>Agaricomycotina</taxon>
        <taxon>Agaricomycetes</taxon>
        <taxon>Agaricomycetidae</taxon>
        <taxon>Agaricales</taxon>
        <taxon>Marasmiineae</taxon>
        <taxon>Omphalotaceae</taxon>
        <taxon>Lentinula</taxon>
    </lineage>
</organism>
<evidence type="ECO:0000313" key="4">
    <source>
        <dbReference type="Proteomes" id="UP001163850"/>
    </source>
</evidence>
<evidence type="ECO:0008006" key="5">
    <source>
        <dbReference type="Google" id="ProtNLM"/>
    </source>
</evidence>
<dbReference type="InterPro" id="IPR037175">
    <property type="entry name" value="KFase_sf"/>
</dbReference>
<comment type="similarity">
    <text evidence="1">Belongs to the Cyclase 1 superfamily.</text>
</comment>
<feature type="region of interest" description="Disordered" evidence="2">
    <location>
        <begin position="17"/>
        <end position="36"/>
    </location>
</feature>
<dbReference type="PANTHER" id="PTHR34861:SF11">
    <property type="entry name" value="CYCLASE"/>
    <property type="match status" value="1"/>
</dbReference>
<comment type="caution">
    <text evidence="3">The sequence shown here is derived from an EMBL/GenBank/DDBJ whole genome shotgun (WGS) entry which is preliminary data.</text>
</comment>
<dbReference type="AlphaFoldDB" id="A0AA38UQH2"/>
<name>A0AA38UQH2_9AGAR</name>
<dbReference type="GO" id="GO:0019441">
    <property type="term" value="P:L-tryptophan catabolic process to kynurenine"/>
    <property type="evidence" value="ECO:0007669"/>
    <property type="project" value="InterPro"/>
</dbReference>
<evidence type="ECO:0000256" key="2">
    <source>
        <dbReference type="SAM" id="MobiDB-lite"/>
    </source>
</evidence>
<dbReference type="EMBL" id="MU802050">
    <property type="protein sequence ID" value="KAJ3982735.1"/>
    <property type="molecule type" value="Genomic_DNA"/>
</dbReference>
<dbReference type="Gene3D" id="3.50.30.50">
    <property type="entry name" value="Putative cyclase"/>
    <property type="match status" value="1"/>
</dbReference>
<proteinExistence type="inferred from homology"/>